<dbReference type="Pfam" id="PF00873">
    <property type="entry name" value="ACR_tran"/>
    <property type="match status" value="1"/>
</dbReference>
<feature type="transmembrane region" description="Helical" evidence="10">
    <location>
        <begin position="12"/>
        <end position="31"/>
    </location>
</feature>
<feature type="compositionally biased region" description="Low complexity" evidence="9">
    <location>
        <begin position="1049"/>
        <end position="1061"/>
    </location>
</feature>
<keyword evidence="12" id="KW-1185">Reference proteome</keyword>
<name>A0A517SG94_9PLAN</name>
<proteinExistence type="inferred from homology"/>
<dbReference type="InterPro" id="IPR004764">
    <property type="entry name" value="MdtF-like"/>
</dbReference>
<evidence type="ECO:0000256" key="10">
    <source>
        <dbReference type="SAM" id="Phobius"/>
    </source>
</evidence>
<dbReference type="RefSeq" id="WP_145030925.1">
    <property type="nucleotide sequence ID" value="NZ_CP036271.1"/>
</dbReference>
<feature type="transmembrane region" description="Helical" evidence="10">
    <location>
        <begin position="439"/>
        <end position="459"/>
    </location>
</feature>
<dbReference type="GO" id="GO:0042910">
    <property type="term" value="F:xenobiotic transmembrane transporter activity"/>
    <property type="evidence" value="ECO:0007669"/>
    <property type="project" value="TreeGrafter"/>
</dbReference>
<dbReference type="NCBIfam" id="NF000282">
    <property type="entry name" value="RND_permease_1"/>
    <property type="match status" value="1"/>
</dbReference>
<sequence>MFSRFFIERPIFANVIAIVTVLVGAVALYGLPIEQYPEITPPTVQVRAVYPGANADVVSKTVAQPIEEQVNGVENMLYMSSVSSSDGSYSLTVTFDIGTNLDTAQVLLQNRVSVAEPLLPEEVKRQGVTVKKQSSNILLVVSLSSPDGTYDNLFLSNYATLRVRDALARVKGVGDVMVFGASNYSMRVWLDPERLKARGLTTQDVVSAIQEQNVQVAAGTVGQPPSPEGIDFQYTVTVLGRLSDVQQFEEIIVKTGAGTQVTKLKDVGRIELGAQTYDQFNLKQGKPTANIGIYQLPGANALDVALQVTKTLDELSRKFPKGVQLDYPLDTTKFVDASIHEVYKTLFEAGILVLIVILVFLQDWRAVLIPATTVPVTIIGAFAALYALGFSANMLTLFGLVLAIGIVVDDAIVIVENAAHHIERGEAPKQATIRAMDEVLGPIIGITLVLMAVFIPSAFLGGITGQLYRQFALTIAATALISAINAVTLKPAQCALWLRPPSGKKNLFYRGFNHVYQFFENIYVAFVRRFVRHRAIMMLAFVGLVVGTGWAYTQVPTGFFPTEDQGYILMAVQLPDSASQERQREVMKKIDDILKNTDGVEDFFTIGGLNLLDGSSASNAGTVFVTFAPWEERLKTGRTQEVLLGEIGGKLFGIKEAIAFAFPPPAIRGLGFRAGFQMQVEDRADVGLAELQSVTQSIIDVARGQTSLAALNTTFRPGVPQYFVDVDREKVKALDIPLATVFNTLQAYLGSTYVNDFNKFGRTYQVRLQAEPKFRAEPSDIQRLEVRNRAGAMIPLGTVAKITKSFGPQIINRYNLYPSASISGEPAQGVSSGEALRIMEQIADDNMPESMGYEWTNMSYQEKKVGNEQYLIFGLAVLLVYLVLAAQYESWLTPVAVLLVVPTGILGAIGAVWIRGMDNNLYTQIGIVLIIALASKNAILIVEFARELRHRGRSILDAAIEASRLRFRPILMTSFAFILGIVPLVVANGAGSGGQRALGTAVFGGMIASTFLAVFFVPVFFVVIQSIEEMWQNRGGKKKTQAASAGSHPAAKPEIAAAPAH</sequence>
<feature type="transmembrane region" description="Helical" evidence="10">
    <location>
        <begin position="965"/>
        <end position="986"/>
    </location>
</feature>
<feature type="transmembrane region" description="Helical" evidence="10">
    <location>
        <begin position="342"/>
        <end position="361"/>
    </location>
</feature>
<dbReference type="FunCoup" id="A0A517SG94">
    <property type="interactions" value="489"/>
</dbReference>
<evidence type="ECO:0000256" key="4">
    <source>
        <dbReference type="ARBA" id="ARBA00022475"/>
    </source>
</evidence>
<keyword evidence="7 10" id="KW-1133">Transmembrane helix</keyword>
<evidence type="ECO:0000256" key="9">
    <source>
        <dbReference type="SAM" id="MobiDB-lite"/>
    </source>
</evidence>
<feature type="transmembrane region" description="Helical" evidence="10">
    <location>
        <begin position="394"/>
        <end position="418"/>
    </location>
</feature>
<feature type="transmembrane region" description="Helical" evidence="10">
    <location>
        <begin position="368"/>
        <end position="388"/>
    </location>
</feature>
<feature type="region of interest" description="Disordered" evidence="9">
    <location>
        <begin position="1038"/>
        <end position="1061"/>
    </location>
</feature>
<evidence type="ECO:0000256" key="7">
    <source>
        <dbReference type="ARBA" id="ARBA00022989"/>
    </source>
</evidence>
<dbReference type="Gene3D" id="3.30.70.1430">
    <property type="entry name" value="Multidrug efflux transporter AcrB pore domain"/>
    <property type="match status" value="2"/>
</dbReference>
<feature type="transmembrane region" description="Helical" evidence="10">
    <location>
        <begin position="895"/>
        <end position="915"/>
    </location>
</feature>
<evidence type="ECO:0000256" key="3">
    <source>
        <dbReference type="ARBA" id="ARBA00022448"/>
    </source>
</evidence>
<dbReference type="FunFam" id="1.20.1640.10:FF:000001">
    <property type="entry name" value="Efflux pump membrane transporter"/>
    <property type="match status" value="1"/>
</dbReference>
<dbReference type="SUPFAM" id="SSF82693">
    <property type="entry name" value="Multidrug efflux transporter AcrB pore domain, PN1, PN2, PC1 and PC2 subdomains"/>
    <property type="match status" value="4"/>
</dbReference>
<keyword evidence="8 10" id="KW-0472">Membrane</keyword>
<dbReference type="PANTHER" id="PTHR32063:SF13">
    <property type="entry name" value="MULTIDRUG EFFLUX PUMP SUBUNIT ACRB-RELATED"/>
    <property type="match status" value="1"/>
</dbReference>
<evidence type="ECO:0000313" key="11">
    <source>
        <dbReference type="EMBL" id="QDT55138.1"/>
    </source>
</evidence>
<evidence type="ECO:0000313" key="12">
    <source>
        <dbReference type="Proteomes" id="UP000315700"/>
    </source>
</evidence>
<dbReference type="SUPFAM" id="SSF82714">
    <property type="entry name" value="Multidrug efflux transporter AcrB TolC docking domain, DN and DC subdomains"/>
    <property type="match status" value="2"/>
</dbReference>
<evidence type="ECO:0000256" key="5">
    <source>
        <dbReference type="ARBA" id="ARBA00022519"/>
    </source>
</evidence>
<dbReference type="InterPro" id="IPR001036">
    <property type="entry name" value="Acrflvin-R"/>
</dbReference>
<gene>
    <name evidence="11" type="primary">bepE_1</name>
    <name evidence="11" type="ORF">Pan44_31800</name>
</gene>
<dbReference type="PANTHER" id="PTHR32063">
    <property type="match status" value="1"/>
</dbReference>
<dbReference type="EMBL" id="CP036271">
    <property type="protein sequence ID" value="QDT55138.1"/>
    <property type="molecule type" value="Genomic_DNA"/>
</dbReference>
<organism evidence="11 12">
    <name type="scientific">Caulifigura coniformis</name>
    <dbReference type="NCBI Taxonomy" id="2527983"/>
    <lineage>
        <taxon>Bacteria</taxon>
        <taxon>Pseudomonadati</taxon>
        <taxon>Planctomycetota</taxon>
        <taxon>Planctomycetia</taxon>
        <taxon>Planctomycetales</taxon>
        <taxon>Planctomycetaceae</taxon>
        <taxon>Caulifigura</taxon>
    </lineage>
</organism>
<evidence type="ECO:0000256" key="8">
    <source>
        <dbReference type="ARBA" id="ARBA00023136"/>
    </source>
</evidence>
<dbReference type="AlphaFoldDB" id="A0A517SG94"/>
<feature type="transmembrane region" description="Helical" evidence="10">
    <location>
        <begin position="870"/>
        <end position="888"/>
    </location>
</feature>
<dbReference type="GO" id="GO:0015562">
    <property type="term" value="F:efflux transmembrane transporter activity"/>
    <property type="evidence" value="ECO:0007669"/>
    <property type="project" value="InterPro"/>
</dbReference>
<feature type="transmembrane region" description="Helical" evidence="10">
    <location>
        <begin position="535"/>
        <end position="552"/>
    </location>
</feature>
<keyword evidence="5" id="KW-0997">Cell inner membrane</keyword>
<keyword evidence="3" id="KW-0813">Transport</keyword>
<dbReference type="GO" id="GO:0005886">
    <property type="term" value="C:plasma membrane"/>
    <property type="evidence" value="ECO:0007669"/>
    <property type="project" value="UniProtKB-SubCell"/>
</dbReference>
<comment type="similarity">
    <text evidence="2">Belongs to the resistance-nodulation-cell division (RND) (TC 2.A.6) family.</text>
</comment>
<dbReference type="Gene3D" id="1.20.1640.10">
    <property type="entry name" value="Multidrug efflux transporter AcrB transmembrane domain"/>
    <property type="match status" value="2"/>
</dbReference>
<feature type="transmembrane region" description="Helical" evidence="10">
    <location>
        <begin position="921"/>
        <end position="944"/>
    </location>
</feature>
<evidence type="ECO:0000256" key="1">
    <source>
        <dbReference type="ARBA" id="ARBA00004429"/>
    </source>
</evidence>
<dbReference type="InterPro" id="IPR027463">
    <property type="entry name" value="AcrB_DN_DC_subdom"/>
</dbReference>
<dbReference type="KEGG" id="ccos:Pan44_31800"/>
<dbReference type="Proteomes" id="UP000315700">
    <property type="component" value="Chromosome"/>
</dbReference>
<accession>A0A517SG94</accession>
<dbReference type="Gene3D" id="3.30.2090.10">
    <property type="entry name" value="Multidrug efflux transporter AcrB TolC docking domain, DN and DC subdomains"/>
    <property type="match status" value="2"/>
</dbReference>
<protein>
    <submittedName>
        <fullName evidence="11">Efflux pump membrane transporter BepE</fullName>
    </submittedName>
</protein>
<dbReference type="Gene3D" id="3.30.70.1440">
    <property type="entry name" value="Multidrug efflux transporter AcrB pore domain"/>
    <property type="match status" value="1"/>
</dbReference>
<evidence type="ECO:0000256" key="6">
    <source>
        <dbReference type="ARBA" id="ARBA00022692"/>
    </source>
</evidence>
<feature type="transmembrane region" description="Helical" evidence="10">
    <location>
        <begin position="471"/>
        <end position="489"/>
    </location>
</feature>
<dbReference type="GO" id="GO:0009636">
    <property type="term" value="P:response to toxic substance"/>
    <property type="evidence" value="ECO:0007669"/>
    <property type="project" value="UniProtKB-ARBA"/>
</dbReference>
<dbReference type="FunFam" id="3.30.70.1430:FF:000001">
    <property type="entry name" value="Efflux pump membrane transporter"/>
    <property type="match status" value="1"/>
</dbReference>
<dbReference type="NCBIfam" id="TIGR00915">
    <property type="entry name" value="2A0602"/>
    <property type="match status" value="1"/>
</dbReference>
<evidence type="ECO:0000256" key="2">
    <source>
        <dbReference type="ARBA" id="ARBA00010942"/>
    </source>
</evidence>
<dbReference type="Gene3D" id="3.30.70.1320">
    <property type="entry name" value="Multidrug efflux transporter AcrB pore domain like"/>
    <property type="match status" value="1"/>
</dbReference>
<dbReference type="OrthoDB" id="220575at2"/>
<keyword evidence="4" id="KW-1003">Cell membrane</keyword>
<keyword evidence="6 10" id="KW-0812">Transmembrane</keyword>
<dbReference type="SUPFAM" id="SSF82866">
    <property type="entry name" value="Multidrug efflux transporter AcrB transmembrane domain"/>
    <property type="match status" value="2"/>
</dbReference>
<dbReference type="InParanoid" id="A0A517SG94"/>
<reference evidence="11 12" key="1">
    <citation type="submission" date="2019-02" db="EMBL/GenBank/DDBJ databases">
        <title>Deep-cultivation of Planctomycetes and their phenomic and genomic characterization uncovers novel biology.</title>
        <authorList>
            <person name="Wiegand S."/>
            <person name="Jogler M."/>
            <person name="Boedeker C."/>
            <person name="Pinto D."/>
            <person name="Vollmers J."/>
            <person name="Rivas-Marin E."/>
            <person name="Kohn T."/>
            <person name="Peeters S.H."/>
            <person name="Heuer A."/>
            <person name="Rast P."/>
            <person name="Oberbeckmann S."/>
            <person name="Bunk B."/>
            <person name="Jeske O."/>
            <person name="Meyerdierks A."/>
            <person name="Storesund J.E."/>
            <person name="Kallscheuer N."/>
            <person name="Luecker S."/>
            <person name="Lage O.M."/>
            <person name="Pohl T."/>
            <person name="Merkel B.J."/>
            <person name="Hornburger P."/>
            <person name="Mueller R.-W."/>
            <person name="Bruemmer F."/>
            <person name="Labrenz M."/>
            <person name="Spormann A.M."/>
            <person name="Op den Camp H."/>
            <person name="Overmann J."/>
            <person name="Amann R."/>
            <person name="Jetten M.S.M."/>
            <person name="Mascher T."/>
            <person name="Medema M.H."/>
            <person name="Devos D.P."/>
            <person name="Kaster A.-K."/>
            <person name="Ovreas L."/>
            <person name="Rohde M."/>
            <person name="Galperin M.Y."/>
            <person name="Jogler C."/>
        </authorList>
    </citation>
    <scope>NUCLEOTIDE SEQUENCE [LARGE SCALE GENOMIC DNA]</scope>
    <source>
        <strain evidence="11 12">Pan44</strain>
    </source>
</reference>
<dbReference type="PRINTS" id="PR00702">
    <property type="entry name" value="ACRIFLAVINRP"/>
</dbReference>
<comment type="subcellular location">
    <subcellularLocation>
        <location evidence="1">Cell inner membrane</location>
        <topology evidence="1">Multi-pass membrane protein</topology>
    </subcellularLocation>
</comment>
<feature type="transmembrane region" description="Helical" evidence="10">
    <location>
        <begin position="998"/>
        <end position="1024"/>
    </location>
</feature>